<feature type="region of interest" description="Disordered" evidence="1">
    <location>
        <begin position="638"/>
        <end position="858"/>
    </location>
</feature>
<feature type="compositionally biased region" description="Basic and acidic residues" evidence="1">
    <location>
        <begin position="528"/>
        <end position="553"/>
    </location>
</feature>
<feature type="region of interest" description="Disordered" evidence="1">
    <location>
        <begin position="394"/>
        <end position="428"/>
    </location>
</feature>
<feature type="compositionally biased region" description="Polar residues" evidence="1">
    <location>
        <begin position="32"/>
        <end position="43"/>
    </location>
</feature>
<proteinExistence type="predicted"/>
<feature type="compositionally biased region" description="Basic and acidic residues" evidence="1">
    <location>
        <begin position="48"/>
        <end position="66"/>
    </location>
</feature>
<sequence length="1353" mass="147359">MDLPVESSLQLEPSESPCTSPNAGDGHAPLSPVNTEQRSSTARFNIRPAKDRTPSQSSEKKPTNLREIKSVFEAKGAGTAYEGDVHSQANCQKGVPGSPVHRASIFINKDGPDIKIKPKTETWSVRPKSPNQDKITGVPQVLVDQMRQNGCTSRVKPELRHSGSQGDQLEQETGGRGRTEWRRVNFTNRSKSLDLRAGMPSKDREGKPGVHGLRENRVGMLPRRTERVEREGLNLEDRSGIVATSMTKKVDQSCKNASSRIEEYSTRQRGEQKNHTANLINPTTNIKGNRPLIFAVERTSRGQSLPTRMKPRLSESGAEGDTSIWGLYQNGMRRAGDASPTQTISDRIEKLLGSAMSDSSSKHDASLGDLARAKRNSAPIGDWPVYGWQGVKQGGTFPRRFSSTERNYGETGNEEISHENEGHHVSTLMSSRVDRGQSVWGTQQNTQTSMTAREGSGSHQPTMVGTGTRSLDRSRNRQPFSVQPRPMISTPMATAPLQTPQSLPDSSPASNRDGPLSLQARAVANVTGEKERDCKQVKGDDKEPDLEAGKEEEGNLMQHDGGICDRKAEGKLGKLQEKQESSTENKEPKPLKAMTIRERSPTLKFCGALDWYAESLPKKNVASTSQAACTALGGVNKASKQVLTDHPRARPEQPVLQSSEPSKGRGDKERGKEEEEDVFRIKGTLRSRENKPDGEHKTGVISSSSSVRNKIHRFESLSQQSQTMPPSHLLRSRRAFSVPSQPKQELGVKKSESDKALGGARGRGPGDIWEEVGSKEEGWKRSWESRSASVDEMVQRRGGSGREIVDSVIEFKQTKQSAHKEPQCNLPVNIEPQRESKAFSDEPDSSNAGQSETKSTSGFRGWISKPVFTKDLANLQTNCNNNNGVCRTTGIENVSGGNSHDAVNKSEIIKEDTTGDNISIRSPFQPNNWNYGSPDNMCPDPALYQGAQASTSTPSSMGAALPLAAKSPINRTIGIPNASSTPSSKSVPRPFVSLSATGPTSTDPSCYGGVTPQSQATDPKGSFNACLVRWSSEEESDDDDDDDDEGTEKGSNYDSDSAESSVTITSNMSQSDRLSFSVSLADLCHFGGVDFTGDFNDTDSDWDDRMSHRTASLSSDVSALSCVSILPTDELDRLLEDVRGLGDETLQNYEDVQVVVLHKEVGCGLGFTVAGGVDQNKPITVHKVFPLGLASQEGSIREGDQVLSINGTALKNCAHWEALRTLRRARSRSMAVVVLQKRGAAKMQKEDANSPQVVLDHCTVPKGRTLQVVLKKSSTDLGFSLEGGVGSTEGDKPIIVKKLFQGGPVHDVCPGDELLEIEGQSLHGLRRLEVWNLIKKLPPGPVQVLLHRPFRPE</sequence>
<evidence type="ECO:0000313" key="4">
    <source>
        <dbReference type="Proteomes" id="UP000829720"/>
    </source>
</evidence>
<evidence type="ECO:0000313" key="3">
    <source>
        <dbReference type="EMBL" id="KAI1885948.1"/>
    </source>
</evidence>
<feature type="compositionally biased region" description="Basic and acidic residues" evidence="1">
    <location>
        <begin position="562"/>
        <end position="595"/>
    </location>
</feature>
<protein>
    <recommendedName>
        <fullName evidence="2">PDZ domain-containing protein</fullName>
    </recommendedName>
</protein>
<organism evidence="3 4">
    <name type="scientific">Albula goreensis</name>
    <dbReference type="NCBI Taxonomy" id="1534307"/>
    <lineage>
        <taxon>Eukaryota</taxon>
        <taxon>Metazoa</taxon>
        <taxon>Chordata</taxon>
        <taxon>Craniata</taxon>
        <taxon>Vertebrata</taxon>
        <taxon>Euteleostomi</taxon>
        <taxon>Actinopterygii</taxon>
        <taxon>Neopterygii</taxon>
        <taxon>Teleostei</taxon>
        <taxon>Albuliformes</taxon>
        <taxon>Albulidae</taxon>
        <taxon>Albula</taxon>
    </lineage>
</organism>
<feature type="compositionally biased region" description="Polar residues" evidence="1">
    <location>
        <begin position="496"/>
        <end position="510"/>
    </location>
</feature>
<accession>A0A8T3CTV3</accession>
<feature type="compositionally biased region" description="Basic and acidic residues" evidence="1">
    <location>
        <begin position="415"/>
        <end position="424"/>
    </location>
</feature>
<dbReference type="PANTHER" id="PTHR48484:SF1">
    <property type="entry name" value="DENTIN SIALOPHOSPHOPROTEIN"/>
    <property type="match status" value="1"/>
</dbReference>
<feature type="compositionally biased region" description="Polar residues" evidence="1">
    <location>
        <begin position="716"/>
        <end position="725"/>
    </location>
</feature>
<dbReference type="GO" id="GO:0042609">
    <property type="term" value="F:CD4 receptor binding"/>
    <property type="evidence" value="ECO:0007669"/>
    <property type="project" value="TreeGrafter"/>
</dbReference>
<feature type="region of interest" description="Disordered" evidence="1">
    <location>
        <begin position="1"/>
        <end position="66"/>
    </location>
</feature>
<dbReference type="Proteomes" id="UP000829720">
    <property type="component" value="Unassembled WGS sequence"/>
</dbReference>
<gene>
    <name evidence="3" type="ORF">AGOR_G00209010</name>
</gene>
<comment type="caution">
    <text evidence="3">The sequence shown here is derived from an EMBL/GenBank/DDBJ whole genome shotgun (WGS) entry which is preliminary data.</text>
</comment>
<dbReference type="GO" id="GO:0050930">
    <property type="term" value="P:induction of positive chemotaxis"/>
    <property type="evidence" value="ECO:0007669"/>
    <property type="project" value="InterPro"/>
</dbReference>
<feature type="compositionally biased region" description="Polar residues" evidence="1">
    <location>
        <begin position="442"/>
        <end position="469"/>
    </location>
</feature>
<dbReference type="PANTHER" id="PTHR48484">
    <property type="entry name" value="PRO-INTERLEUKIN-16"/>
    <property type="match status" value="1"/>
</dbReference>
<dbReference type="SMART" id="SM00228">
    <property type="entry name" value="PDZ"/>
    <property type="match status" value="2"/>
</dbReference>
<feature type="compositionally biased region" description="Basic and acidic residues" evidence="1">
    <location>
        <begin position="772"/>
        <end position="784"/>
    </location>
</feature>
<dbReference type="SUPFAM" id="SSF50156">
    <property type="entry name" value="PDZ domain-like"/>
    <property type="match status" value="2"/>
</dbReference>
<feature type="region of interest" description="Disordered" evidence="1">
    <location>
        <begin position="442"/>
        <end position="595"/>
    </location>
</feature>
<dbReference type="GO" id="GO:0030595">
    <property type="term" value="P:leukocyte chemotaxis"/>
    <property type="evidence" value="ECO:0007669"/>
    <property type="project" value="TreeGrafter"/>
</dbReference>
<feature type="compositionally biased region" description="Low complexity" evidence="1">
    <location>
        <begin position="1"/>
        <end position="17"/>
    </location>
</feature>
<feature type="compositionally biased region" description="Polar residues" evidence="1">
    <location>
        <begin position="1049"/>
        <end position="1066"/>
    </location>
</feature>
<dbReference type="Gene3D" id="2.30.42.10">
    <property type="match status" value="2"/>
</dbReference>
<dbReference type="OrthoDB" id="42382at2759"/>
<dbReference type="PROSITE" id="PS50106">
    <property type="entry name" value="PDZ"/>
    <property type="match status" value="2"/>
</dbReference>
<keyword evidence="4" id="KW-1185">Reference proteome</keyword>
<feature type="compositionally biased region" description="Polar residues" evidence="1">
    <location>
        <begin position="977"/>
        <end position="986"/>
    </location>
</feature>
<dbReference type="EMBL" id="JAERUA010000020">
    <property type="protein sequence ID" value="KAI1885948.1"/>
    <property type="molecule type" value="Genomic_DNA"/>
</dbReference>
<evidence type="ECO:0000256" key="1">
    <source>
        <dbReference type="SAM" id="MobiDB-lite"/>
    </source>
</evidence>
<feature type="compositionally biased region" description="Acidic residues" evidence="1">
    <location>
        <begin position="1033"/>
        <end position="1046"/>
    </location>
</feature>
<name>A0A8T3CTV3_9TELE</name>
<dbReference type="CDD" id="cd06762">
    <property type="entry name" value="PDZ6_PDZD2-PDZ3_hPro-IL-16-like"/>
    <property type="match status" value="1"/>
</dbReference>
<dbReference type="FunFam" id="2.30.42.10:FF:000122">
    <property type="entry name" value="Pro-interleukin-16"/>
    <property type="match status" value="1"/>
</dbReference>
<feature type="domain" description="PDZ" evidence="2">
    <location>
        <begin position="1267"/>
        <end position="1336"/>
    </location>
</feature>
<feature type="region of interest" description="Disordered" evidence="1">
    <location>
        <begin position="972"/>
        <end position="1066"/>
    </location>
</feature>
<feature type="compositionally biased region" description="Basic and acidic residues" evidence="1">
    <location>
        <begin position="662"/>
        <end position="673"/>
    </location>
</feature>
<feature type="compositionally biased region" description="Polar residues" evidence="1">
    <location>
        <begin position="994"/>
        <end position="1004"/>
    </location>
</feature>
<feature type="compositionally biased region" description="Basic and acidic residues" evidence="1">
    <location>
        <begin position="746"/>
        <end position="755"/>
    </location>
</feature>
<dbReference type="InterPro" id="IPR036034">
    <property type="entry name" value="PDZ_sf"/>
</dbReference>
<feature type="domain" description="PDZ" evidence="2">
    <location>
        <begin position="1154"/>
        <end position="1237"/>
    </location>
</feature>
<dbReference type="InterPro" id="IPR001478">
    <property type="entry name" value="PDZ"/>
</dbReference>
<dbReference type="Pfam" id="PF00595">
    <property type="entry name" value="PDZ"/>
    <property type="match status" value="2"/>
</dbReference>
<dbReference type="GO" id="GO:0005125">
    <property type="term" value="F:cytokine activity"/>
    <property type="evidence" value="ECO:0007669"/>
    <property type="project" value="InterPro"/>
</dbReference>
<evidence type="ECO:0000259" key="2">
    <source>
        <dbReference type="PROSITE" id="PS50106"/>
    </source>
</evidence>
<feature type="compositionally biased region" description="Basic and acidic residues" evidence="1">
    <location>
        <begin position="686"/>
        <end position="698"/>
    </location>
</feature>
<feature type="compositionally biased region" description="Polar residues" evidence="1">
    <location>
        <begin position="845"/>
        <end position="858"/>
    </location>
</feature>
<dbReference type="InterPro" id="IPR055287">
    <property type="entry name" value="IL-16-like"/>
</dbReference>
<feature type="region of interest" description="Disordered" evidence="1">
    <location>
        <begin position="154"/>
        <end position="178"/>
    </location>
</feature>
<reference evidence="3" key="1">
    <citation type="submission" date="2021-01" db="EMBL/GenBank/DDBJ databases">
        <authorList>
            <person name="Zahm M."/>
            <person name="Roques C."/>
            <person name="Cabau C."/>
            <person name="Klopp C."/>
            <person name="Donnadieu C."/>
            <person name="Jouanno E."/>
            <person name="Lampietro C."/>
            <person name="Louis A."/>
            <person name="Herpin A."/>
            <person name="Echchiki A."/>
            <person name="Berthelot C."/>
            <person name="Parey E."/>
            <person name="Roest-Crollius H."/>
            <person name="Braasch I."/>
            <person name="Postlethwait J."/>
            <person name="Bobe J."/>
            <person name="Montfort J."/>
            <person name="Bouchez O."/>
            <person name="Begum T."/>
            <person name="Mejri S."/>
            <person name="Adams A."/>
            <person name="Chen W.-J."/>
            <person name="Guiguen Y."/>
        </authorList>
    </citation>
    <scope>NUCLEOTIDE SEQUENCE</scope>
    <source>
        <tissue evidence="3">Blood</tissue>
    </source>
</reference>